<sequence length="508" mass="52779">MQNNRSIVSEGPRIPRKSRVDSGEVDAAIGAFPGSLTPLPAPHKDALHPHAVILSADEPANPQEILRAFERSLTGDLPNSARDNQDPRGRIEDPESIALVVGTSGSTGAPKQTALSVRALRASARATERFFADYPSIGSSKPQRVVSEDPAQWLLALPAHYVAGAQVLARSVLAGTTPVVAASVTDGVSFTPKVFLNAAARLNCPRRFVSLVPTQVHKLLEAAEANPALGSEIYDALGQFTGILLGGAPASASLLTAARELGLNVVTTYGSAETAGGCVYSGVALPGVRLRVIPEDAGLLDSFVASSAADAGQNGDSAPGHTKNTGRVWLGGEHLASGYMGDNARTASHFFVDADGYRWYRTDDYGSLTPTAPGAPENDGAPMLNIVGRSDDVIITGGVKVSARAVAAVLESHPAVREAAVMGIPDAHWGSALAAAITLRGASGAQSAPAASGVTCDMLREFCTDKLGAAGAPKFLRILADFPTASTGKPDRRAIYSMLYREYTNTRG</sequence>
<dbReference type="InterPro" id="IPR025110">
    <property type="entry name" value="AMP-bd_C"/>
</dbReference>
<protein>
    <submittedName>
        <fullName evidence="4">O-succinylbenzoic acid--CoA ligase</fullName>
    </submittedName>
</protein>
<dbReference type="PROSITE" id="PS00455">
    <property type="entry name" value="AMP_BINDING"/>
    <property type="match status" value="1"/>
</dbReference>
<evidence type="ECO:0000256" key="1">
    <source>
        <dbReference type="SAM" id="MobiDB-lite"/>
    </source>
</evidence>
<dbReference type="EMBL" id="PDEV01000001">
    <property type="protein sequence ID" value="PEN17354.1"/>
    <property type="molecule type" value="Genomic_DNA"/>
</dbReference>
<proteinExistence type="predicted"/>
<feature type="region of interest" description="Disordered" evidence="1">
    <location>
        <begin position="1"/>
        <end position="22"/>
    </location>
</feature>
<dbReference type="PANTHER" id="PTHR43767:SF1">
    <property type="entry name" value="NONRIBOSOMAL PEPTIDE SYNTHASE PES1 (EUROFUNG)-RELATED"/>
    <property type="match status" value="1"/>
</dbReference>
<dbReference type="InterPro" id="IPR045851">
    <property type="entry name" value="AMP-bd_C_sf"/>
</dbReference>
<dbReference type="SUPFAM" id="SSF56801">
    <property type="entry name" value="Acetyl-CoA synthetase-like"/>
    <property type="match status" value="1"/>
</dbReference>
<dbReference type="InterPro" id="IPR042099">
    <property type="entry name" value="ANL_N_sf"/>
</dbReference>
<dbReference type="InterPro" id="IPR000873">
    <property type="entry name" value="AMP-dep_synth/lig_dom"/>
</dbReference>
<gene>
    <name evidence="4" type="ORF">CRM92_04950</name>
</gene>
<keyword evidence="5" id="KW-1185">Reference proteome</keyword>
<reference evidence="4" key="1">
    <citation type="submission" date="2017-10" db="EMBL/GenBank/DDBJ databases">
        <title>Kefir isolates.</title>
        <authorList>
            <person name="Kim Y."/>
            <person name="Blasche S."/>
        </authorList>
    </citation>
    <scope>NUCLEOTIDE SEQUENCE [LARGE SCALE GENOMIC DNA]</scope>
    <source>
        <strain evidence="4">OG2-2</strain>
    </source>
</reference>
<dbReference type="PANTHER" id="PTHR43767">
    <property type="entry name" value="LONG-CHAIN-FATTY-ACID--COA LIGASE"/>
    <property type="match status" value="1"/>
</dbReference>
<comment type="caution">
    <text evidence="4">The sequence shown here is derived from an EMBL/GenBank/DDBJ whole genome shotgun (WGS) entry which is preliminary data.</text>
</comment>
<dbReference type="Pfam" id="PF13193">
    <property type="entry name" value="AMP-binding_C"/>
    <property type="match status" value="1"/>
</dbReference>
<dbReference type="InterPro" id="IPR050237">
    <property type="entry name" value="ATP-dep_AMP-bd_enzyme"/>
</dbReference>
<dbReference type="Pfam" id="PF00501">
    <property type="entry name" value="AMP-binding"/>
    <property type="match status" value="1"/>
</dbReference>
<feature type="domain" description="AMP-dependent synthetase/ligase" evidence="2">
    <location>
        <begin position="70"/>
        <end position="339"/>
    </location>
</feature>
<evidence type="ECO:0000313" key="5">
    <source>
        <dbReference type="Proteomes" id="UP000219947"/>
    </source>
</evidence>
<evidence type="ECO:0000259" key="3">
    <source>
        <dbReference type="Pfam" id="PF13193"/>
    </source>
</evidence>
<evidence type="ECO:0000259" key="2">
    <source>
        <dbReference type="Pfam" id="PF00501"/>
    </source>
</evidence>
<feature type="region of interest" description="Disordered" evidence="1">
    <location>
        <begin position="71"/>
        <end position="90"/>
    </location>
</feature>
<organism evidence="4 5">
    <name type="scientific">Rothia dentocariosa</name>
    <dbReference type="NCBI Taxonomy" id="2047"/>
    <lineage>
        <taxon>Bacteria</taxon>
        <taxon>Bacillati</taxon>
        <taxon>Actinomycetota</taxon>
        <taxon>Actinomycetes</taxon>
        <taxon>Micrococcales</taxon>
        <taxon>Micrococcaceae</taxon>
        <taxon>Rothia</taxon>
    </lineage>
</organism>
<evidence type="ECO:0000313" key="4">
    <source>
        <dbReference type="EMBL" id="PEN17354.1"/>
    </source>
</evidence>
<dbReference type="Proteomes" id="UP000219947">
    <property type="component" value="Unassembled WGS sequence"/>
</dbReference>
<dbReference type="InterPro" id="IPR020845">
    <property type="entry name" value="AMP-binding_CS"/>
</dbReference>
<dbReference type="GO" id="GO:0016878">
    <property type="term" value="F:acid-thiol ligase activity"/>
    <property type="evidence" value="ECO:0007669"/>
    <property type="project" value="UniProtKB-ARBA"/>
</dbReference>
<accession>A0A2A8D8Z4</accession>
<dbReference type="Gene3D" id="3.30.300.30">
    <property type="match status" value="1"/>
</dbReference>
<name>A0A2A8D8Z4_9MICC</name>
<dbReference type="AlphaFoldDB" id="A0A2A8D8Z4"/>
<keyword evidence="4" id="KW-0436">Ligase</keyword>
<feature type="domain" description="AMP-binding enzyme C-terminal" evidence="3">
    <location>
        <begin position="407"/>
        <end position="489"/>
    </location>
</feature>
<dbReference type="Gene3D" id="2.30.38.10">
    <property type="entry name" value="Luciferase, Domain 3"/>
    <property type="match status" value="1"/>
</dbReference>
<dbReference type="Gene3D" id="3.40.50.12780">
    <property type="entry name" value="N-terminal domain of ligase-like"/>
    <property type="match status" value="1"/>
</dbReference>